<comment type="caution">
    <text evidence="2">The sequence shown here is derived from an EMBL/GenBank/DDBJ whole genome shotgun (WGS) entry which is preliminary data.</text>
</comment>
<evidence type="ECO:0000313" key="3">
    <source>
        <dbReference type="Proteomes" id="UP001271792"/>
    </source>
</evidence>
<name>A0ABU4TXB1_9PSEU</name>
<accession>A0ABU4TXB1</accession>
<keyword evidence="3" id="KW-1185">Reference proteome</keyword>
<feature type="transmembrane region" description="Helical" evidence="1">
    <location>
        <begin position="42"/>
        <end position="62"/>
    </location>
</feature>
<keyword evidence="1" id="KW-1133">Transmembrane helix</keyword>
<evidence type="ECO:0008006" key="4">
    <source>
        <dbReference type="Google" id="ProtNLM"/>
    </source>
</evidence>
<dbReference type="RefSeq" id="WP_319986341.1">
    <property type="nucleotide sequence ID" value="NZ_JAXAVV010000012.1"/>
</dbReference>
<dbReference type="EMBL" id="JAXAVV010000012">
    <property type="protein sequence ID" value="MDX8052456.1"/>
    <property type="molecule type" value="Genomic_DNA"/>
</dbReference>
<keyword evidence="1" id="KW-0472">Membrane</keyword>
<evidence type="ECO:0000313" key="2">
    <source>
        <dbReference type="EMBL" id="MDX8052456.1"/>
    </source>
</evidence>
<sequence>MVSDNELLDDVRTVLRAEVAGVTANPAALLASVRRGRSRRRWTWLAVPLITAAAAAAAVVLVPAPQPAVPVEVALERTNSALEGVRGMVIHEQAPADDREKYFGPGEKGLVERWHAADGSAFRYRASVDGRTIVDLSRSAAGNVFTDHRARTFRDEPGESPDDEVWTPEKIQQAIRDGRITVAGPGEPIGGVQTVRLTIAGHKAEPTTQMWVDASTYLPMRWLWEQDGATAFDVTWLPPTPENLAQLKTSIPDGFTEHE</sequence>
<gene>
    <name evidence="2" type="ORF">SK571_23995</name>
</gene>
<keyword evidence="1" id="KW-0812">Transmembrane</keyword>
<organism evidence="2 3">
    <name type="scientific">Lentzea kristufekii</name>
    <dbReference type="NCBI Taxonomy" id="3095430"/>
    <lineage>
        <taxon>Bacteria</taxon>
        <taxon>Bacillati</taxon>
        <taxon>Actinomycetota</taxon>
        <taxon>Actinomycetes</taxon>
        <taxon>Pseudonocardiales</taxon>
        <taxon>Pseudonocardiaceae</taxon>
        <taxon>Lentzea</taxon>
    </lineage>
</organism>
<dbReference type="Proteomes" id="UP001271792">
    <property type="component" value="Unassembled WGS sequence"/>
</dbReference>
<proteinExistence type="predicted"/>
<protein>
    <recommendedName>
        <fullName evidence="4">DUF2092 domain-containing protein</fullName>
    </recommendedName>
</protein>
<reference evidence="2 3" key="1">
    <citation type="submission" date="2023-11" db="EMBL/GenBank/DDBJ databases">
        <title>Lentzea sokolovensis, sp. nov., Lentzea kristufkii, sp. nov., and Lentzea miocenensis, sp. nov., rare actinobacteria from Sokolov Coal Basin, Miocene lacustrine sediment, Czech Republic.</title>
        <authorList>
            <person name="Lara A."/>
            <person name="Kotroba L."/>
            <person name="Nouioui I."/>
            <person name="Neumann-Schaal M."/>
            <person name="Mast Y."/>
            <person name="Chronakova A."/>
        </authorList>
    </citation>
    <scope>NUCLEOTIDE SEQUENCE [LARGE SCALE GENOMIC DNA]</scope>
    <source>
        <strain evidence="2 3">BCCO 10_0798</strain>
    </source>
</reference>
<evidence type="ECO:0000256" key="1">
    <source>
        <dbReference type="SAM" id="Phobius"/>
    </source>
</evidence>